<comment type="caution">
    <text evidence="1">The sequence shown here is derived from an EMBL/GenBank/DDBJ whole genome shotgun (WGS) entry which is preliminary data.</text>
</comment>
<organism evidence="1 2">
    <name type="scientific">Lonsdalea iberica</name>
    <dbReference type="NCBI Taxonomy" id="1082703"/>
    <lineage>
        <taxon>Bacteria</taxon>
        <taxon>Pseudomonadati</taxon>
        <taxon>Pseudomonadota</taxon>
        <taxon>Gammaproteobacteria</taxon>
        <taxon>Enterobacterales</taxon>
        <taxon>Pectobacteriaceae</taxon>
        <taxon>Lonsdalea</taxon>
    </lineage>
</organism>
<sequence>MKEKINLAIEKKIKIDGDFFLMPDSPEPIFQGRIPTLLKGIYRDASPMLIEYFNLYGRWGNATHGIWLSISDMEILWQDVIHDDLIDSIKFQAECLRDDWSNNAFGLFKNERLSLFAGSDIGNEAIFLLWLDDEVEPEFWVYDANGESRYKNFAEYLSAYMRDDISASTISWRA</sequence>
<dbReference type="RefSeq" id="WP_094110362.1">
    <property type="nucleotide sequence ID" value="NZ_LUTP01000107.1"/>
</dbReference>
<dbReference type="EMBL" id="LUTP01000107">
    <property type="protein sequence ID" value="OSN01779.1"/>
    <property type="molecule type" value="Genomic_DNA"/>
</dbReference>
<evidence type="ECO:0008006" key="3">
    <source>
        <dbReference type="Google" id="ProtNLM"/>
    </source>
</evidence>
<reference evidence="1 2" key="1">
    <citation type="submission" date="2016-02" db="EMBL/GenBank/DDBJ databases">
        <title>Species-wide whole genome sequencing reveals diversity, host range in Lonsdalea quercina.</title>
        <authorList>
            <person name="Li Y."/>
        </authorList>
    </citation>
    <scope>NUCLEOTIDE SEQUENCE [LARGE SCALE GENOMIC DNA]</scope>
    <source>
        <strain evidence="1 2">LMG 26264</strain>
    </source>
</reference>
<dbReference type="OrthoDB" id="1093990at2"/>
<dbReference type="AlphaFoldDB" id="A0A1X3RJ45"/>
<proteinExistence type="predicted"/>
<evidence type="ECO:0000313" key="1">
    <source>
        <dbReference type="EMBL" id="OSN01779.1"/>
    </source>
</evidence>
<evidence type="ECO:0000313" key="2">
    <source>
        <dbReference type="Proteomes" id="UP000194020"/>
    </source>
</evidence>
<accession>A0A1X3RJ45</accession>
<gene>
    <name evidence="1" type="ORF">AU511_16525</name>
</gene>
<name>A0A1X3RJ45_9GAMM</name>
<protein>
    <recommendedName>
        <fullName evidence="3">Knr4/Smi1-like domain-containing protein</fullName>
    </recommendedName>
</protein>
<dbReference type="Proteomes" id="UP000194020">
    <property type="component" value="Unassembled WGS sequence"/>
</dbReference>